<feature type="region of interest" description="Disordered" evidence="16">
    <location>
        <begin position="812"/>
        <end position="854"/>
    </location>
</feature>
<evidence type="ECO:0000259" key="18">
    <source>
        <dbReference type="PROSITE" id="PS52035"/>
    </source>
</evidence>
<dbReference type="Gene3D" id="3.40.630.10">
    <property type="entry name" value="Zn peptidases"/>
    <property type="match status" value="1"/>
</dbReference>
<evidence type="ECO:0000256" key="13">
    <source>
        <dbReference type="ARBA" id="ARBA00057299"/>
    </source>
</evidence>
<dbReference type="Pfam" id="PF02244">
    <property type="entry name" value="Propep_M14"/>
    <property type="match status" value="1"/>
</dbReference>
<dbReference type="InterPro" id="IPR036990">
    <property type="entry name" value="M14A-like_propep"/>
</dbReference>
<feature type="coiled-coil region" evidence="15">
    <location>
        <begin position="654"/>
        <end position="710"/>
    </location>
</feature>
<dbReference type="EMBL" id="OE180018">
    <property type="protein sequence ID" value="CAD7570360.1"/>
    <property type="molecule type" value="Genomic_DNA"/>
</dbReference>
<proteinExistence type="inferred from homology"/>
<feature type="coiled-coil region" evidence="15">
    <location>
        <begin position="531"/>
        <end position="569"/>
    </location>
</feature>
<feature type="coiled-coil region" evidence="15">
    <location>
        <begin position="466"/>
        <end position="493"/>
    </location>
</feature>
<evidence type="ECO:0000256" key="11">
    <source>
        <dbReference type="ARBA" id="ARBA00023049"/>
    </source>
</evidence>
<dbReference type="PRINTS" id="PR00765">
    <property type="entry name" value="CRBOXYPTASEA"/>
</dbReference>
<comment type="function">
    <text evidence="13">Involved in the digestion of the blood meal.</text>
</comment>
<comment type="cofactor">
    <cofactor evidence="1">
        <name>Zn(2+)</name>
        <dbReference type="ChEBI" id="CHEBI:29105"/>
    </cofactor>
</comment>
<accession>A0A7R9J0L4</accession>
<keyword evidence="6" id="KW-0645">Protease</keyword>
<evidence type="ECO:0000256" key="9">
    <source>
        <dbReference type="ARBA" id="ARBA00022801"/>
    </source>
</evidence>
<dbReference type="PANTHER" id="PTHR11705">
    <property type="entry name" value="PROTEASE FAMILY M14 CARBOXYPEPTIDASE A,B"/>
    <property type="match status" value="1"/>
</dbReference>
<evidence type="ECO:0000256" key="16">
    <source>
        <dbReference type="SAM" id="MobiDB-lite"/>
    </source>
</evidence>
<feature type="coiled-coil region" evidence="15">
    <location>
        <begin position="598"/>
        <end position="625"/>
    </location>
</feature>
<keyword evidence="12" id="KW-1015">Disulfide bond</keyword>
<organism evidence="19">
    <name type="scientific">Timema californicum</name>
    <name type="common">California timema</name>
    <name type="synonym">Walking stick</name>
    <dbReference type="NCBI Taxonomy" id="61474"/>
    <lineage>
        <taxon>Eukaryota</taxon>
        <taxon>Metazoa</taxon>
        <taxon>Ecdysozoa</taxon>
        <taxon>Arthropoda</taxon>
        <taxon>Hexapoda</taxon>
        <taxon>Insecta</taxon>
        <taxon>Pterygota</taxon>
        <taxon>Neoptera</taxon>
        <taxon>Polyneoptera</taxon>
        <taxon>Phasmatodea</taxon>
        <taxon>Timematodea</taxon>
        <taxon>Timematoidea</taxon>
        <taxon>Timematidae</taxon>
        <taxon>Timema</taxon>
    </lineage>
</organism>
<evidence type="ECO:0000256" key="1">
    <source>
        <dbReference type="ARBA" id="ARBA00001947"/>
    </source>
</evidence>
<keyword evidence="7" id="KW-0479">Metal-binding</keyword>
<reference evidence="19" key="1">
    <citation type="submission" date="2020-11" db="EMBL/GenBank/DDBJ databases">
        <authorList>
            <person name="Tran Van P."/>
        </authorList>
    </citation>
    <scope>NUCLEOTIDE SEQUENCE</scope>
</reference>
<name>A0A7R9J0L4_TIMCA</name>
<keyword evidence="9" id="KW-0378">Hydrolase</keyword>
<comment type="subcellular location">
    <subcellularLocation>
        <location evidence="2">Secreted</location>
    </subcellularLocation>
</comment>
<evidence type="ECO:0000256" key="10">
    <source>
        <dbReference type="ARBA" id="ARBA00022833"/>
    </source>
</evidence>
<dbReference type="PROSITE" id="PS52035">
    <property type="entry name" value="PEPTIDASE_M14"/>
    <property type="match status" value="1"/>
</dbReference>
<keyword evidence="15" id="KW-0175">Coiled coil</keyword>
<evidence type="ECO:0000256" key="6">
    <source>
        <dbReference type="ARBA" id="ARBA00022670"/>
    </source>
</evidence>
<evidence type="ECO:0000256" key="3">
    <source>
        <dbReference type="ARBA" id="ARBA00005988"/>
    </source>
</evidence>
<feature type="compositionally biased region" description="Polar residues" evidence="16">
    <location>
        <begin position="726"/>
        <end position="749"/>
    </location>
</feature>
<evidence type="ECO:0000256" key="7">
    <source>
        <dbReference type="ARBA" id="ARBA00022723"/>
    </source>
</evidence>
<feature type="coiled-coil region" evidence="15">
    <location>
        <begin position="933"/>
        <end position="1044"/>
    </location>
</feature>
<evidence type="ECO:0000256" key="12">
    <source>
        <dbReference type="ARBA" id="ARBA00023157"/>
    </source>
</evidence>
<sequence>MSRCWSLLVLLAVAVSGTREDKITYQGAQLLRINITSEEEQDIVRALEDSDDVEAWNGLAANSTSVDVLVLPENKDKVKESLVSSNLTYDVLIQDMEAAIQEENPMPSDEEIAELEGRKGHRMTWQSYHRMQDVHGYLDWLAQSYPKLCSVQTIGNSVEGRPLKVLKISSDKAGSPAIWVDGGIHAREWISPATVTYIINELTENRHTHGDAVQNVDWYILPIVNPDGYEYTHRTDRLWRKNRSNGNSGGRCAGVDLNRNFAYKWGGAGSSHQPCKEIYAGSSGFSEPETSAVSNFVLSKKDQIKAYVTFHSYGQYILYPWGYDRVVPPDYKDLDRVARKAAQAMYKAGGSTYTVGSAATTLYAASGGSDDWAKGSAKIKYTYTIELRDRGYHGFVLPSNYIVPTASEGLAAIKVFAQEEEMRVKEVQFHSERQQLQAELHLVKQGTSKDDREAFIEQIKDKDEMIVKLGLEIEVLKTKVRDLQESSEDLEVLVSFMKGEVERYKSLSTNNNSRRTGSLALKSSSILNQEVDRYKSEVERQDATIKTLNHDLELARDSLEAKKNELIAVVSESRLQLETLEMRLCDIQATLKKERMEAKKYALEKEEDKKTVKDLTRQVREMERILKRNHPNSISALILTANSDVEAGGTSPRVKYLENRIQQLEQELQTKETEAASSFQKIQDQFHSMKSKYEAHIADLELELAAAKHQANMRKLAAEKAEPTEARTQIVNNKDLQQPPSSKAPKKQTTYATQTCHSTALSLNAISVKEDTHLIATIRGLHSEMSLKEREIHKLGKELEEAKRMVRKLQKDRDRLLDKDTNNLVKGTRTKANSKNDKPESALEDKGLDVESQSSLKPYDPVRFQFPQDGEEGISALRQQNQILRRDLLQIEEEYRRLKTKRMQDLNLLQQQHELEMEQVVSEHMARHSGSRIAELQGQLGTQRMVIAQLKEQLKQLDEYREEIVVLKTERNLLEKSAIELNKKLTTLRSLQTPEALHYEALQDKIQELESRHEFREQKLQAVVKDLLRRNAEQRAHLAEREQNGNSVNLREKLMDKNRELCLYQAEMDRILDTLRSLYRCRGPNNFSE</sequence>
<dbReference type="GO" id="GO:0006508">
    <property type="term" value="P:proteolysis"/>
    <property type="evidence" value="ECO:0007669"/>
    <property type="project" value="UniProtKB-KW"/>
</dbReference>
<dbReference type="Pfam" id="PF00246">
    <property type="entry name" value="Peptidase_M14"/>
    <property type="match status" value="1"/>
</dbReference>
<protein>
    <submittedName>
        <fullName evidence="19">(California timema) hypothetical protein</fullName>
    </submittedName>
</protein>
<keyword evidence="11" id="KW-0482">Metalloprotease</keyword>
<evidence type="ECO:0000256" key="2">
    <source>
        <dbReference type="ARBA" id="ARBA00004613"/>
    </source>
</evidence>
<feature type="domain" description="Peptidase M14" evidence="18">
    <location>
        <begin position="127"/>
        <end position="420"/>
    </location>
</feature>
<dbReference type="SUPFAM" id="SSF54897">
    <property type="entry name" value="Protease propeptides/inhibitors"/>
    <property type="match status" value="1"/>
</dbReference>
<gene>
    <name evidence="19" type="ORF">TCMB3V08_LOCUS3065</name>
</gene>
<evidence type="ECO:0000256" key="8">
    <source>
        <dbReference type="ARBA" id="ARBA00022729"/>
    </source>
</evidence>
<evidence type="ECO:0000256" key="4">
    <source>
        <dbReference type="ARBA" id="ARBA00022525"/>
    </source>
</evidence>
<dbReference type="InterPro" id="IPR003146">
    <property type="entry name" value="M14A_act_pep"/>
</dbReference>
<dbReference type="InterPro" id="IPR000834">
    <property type="entry name" value="Peptidase_M14"/>
</dbReference>
<keyword evidence="10" id="KW-0862">Zinc</keyword>
<feature type="compositionally biased region" description="Basic and acidic residues" evidence="16">
    <location>
        <begin position="812"/>
        <end position="821"/>
    </location>
</feature>
<feature type="region of interest" description="Disordered" evidence="16">
    <location>
        <begin position="720"/>
        <end position="749"/>
    </location>
</feature>
<feature type="compositionally biased region" description="Polar residues" evidence="16">
    <location>
        <begin position="822"/>
        <end position="833"/>
    </location>
</feature>
<evidence type="ECO:0000256" key="5">
    <source>
        <dbReference type="ARBA" id="ARBA00022645"/>
    </source>
</evidence>
<keyword evidence="5" id="KW-0121">Carboxypeptidase</keyword>
<dbReference type="CDD" id="cd03860">
    <property type="entry name" value="M14_CP_A-B_like"/>
    <property type="match status" value="1"/>
</dbReference>
<feature type="compositionally biased region" description="Basic and acidic residues" evidence="16">
    <location>
        <begin position="834"/>
        <end position="849"/>
    </location>
</feature>
<dbReference type="GO" id="GO:0005615">
    <property type="term" value="C:extracellular space"/>
    <property type="evidence" value="ECO:0007669"/>
    <property type="project" value="TreeGrafter"/>
</dbReference>
<evidence type="ECO:0000256" key="17">
    <source>
        <dbReference type="SAM" id="SignalP"/>
    </source>
</evidence>
<dbReference type="AlphaFoldDB" id="A0A7R9J0L4"/>
<keyword evidence="4" id="KW-0964">Secreted</keyword>
<dbReference type="SUPFAM" id="SSF53187">
    <property type="entry name" value="Zn-dependent exopeptidases"/>
    <property type="match status" value="1"/>
</dbReference>
<feature type="active site" description="Proton donor/acceptor" evidence="14">
    <location>
        <position position="386"/>
    </location>
</feature>
<dbReference type="FunFam" id="3.40.630.10:FF:000040">
    <property type="entry name" value="zinc carboxypeptidase"/>
    <property type="match status" value="1"/>
</dbReference>
<dbReference type="PROSITE" id="PS00132">
    <property type="entry name" value="CARBOXYPEPT_ZN_1"/>
    <property type="match status" value="1"/>
</dbReference>
<dbReference type="GO" id="GO:0008270">
    <property type="term" value="F:zinc ion binding"/>
    <property type="evidence" value="ECO:0007669"/>
    <property type="project" value="InterPro"/>
</dbReference>
<feature type="coiled-coil region" evidence="15">
    <location>
        <begin position="874"/>
        <end position="901"/>
    </location>
</feature>
<evidence type="ECO:0000313" key="19">
    <source>
        <dbReference type="EMBL" id="CAD7570360.1"/>
    </source>
</evidence>
<dbReference type="InterPro" id="IPR057246">
    <property type="entry name" value="CARBOXYPEPT_ZN_1"/>
</dbReference>
<dbReference type="SMART" id="SM00631">
    <property type="entry name" value="Zn_pept"/>
    <property type="match status" value="1"/>
</dbReference>
<dbReference type="GO" id="GO:0004181">
    <property type="term" value="F:metallocarboxypeptidase activity"/>
    <property type="evidence" value="ECO:0007669"/>
    <property type="project" value="InterPro"/>
</dbReference>
<evidence type="ECO:0000256" key="15">
    <source>
        <dbReference type="SAM" id="Coils"/>
    </source>
</evidence>
<dbReference type="Gene3D" id="3.30.70.340">
    <property type="entry name" value="Metallocarboxypeptidase-like"/>
    <property type="match status" value="1"/>
</dbReference>
<dbReference type="PANTHER" id="PTHR11705:SF91">
    <property type="entry name" value="FI01817P-RELATED"/>
    <property type="match status" value="1"/>
</dbReference>
<evidence type="ECO:0000256" key="14">
    <source>
        <dbReference type="PROSITE-ProRule" id="PRU01379"/>
    </source>
</evidence>
<feature type="chain" id="PRO_5031270337" evidence="17">
    <location>
        <begin position="21"/>
        <end position="1089"/>
    </location>
</feature>
<keyword evidence="8 17" id="KW-0732">Signal</keyword>
<comment type="similarity">
    <text evidence="3 14">Belongs to the peptidase M14 family.</text>
</comment>
<feature type="signal peptide" evidence="17">
    <location>
        <begin position="1"/>
        <end position="20"/>
    </location>
</feature>